<keyword evidence="9" id="KW-0732">Signal</keyword>
<evidence type="ECO:0000256" key="5">
    <source>
        <dbReference type="ARBA" id="ARBA00022692"/>
    </source>
</evidence>
<dbReference type="Proteomes" id="UP000655550">
    <property type="component" value="Unassembled WGS sequence"/>
</dbReference>
<keyword evidence="4" id="KW-1134">Transmembrane beta strand</keyword>
<evidence type="ECO:0000256" key="4">
    <source>
        <dbReference type="ARBA" id="ARBA00022452"/>
    </source>
</evidence>
<organism evidence="10 11">
    <name type="scientific">Pseudomonas fluvialis</name>
    <dbReference type="NCBI Taxonomy" id="1793966"/>
    <lineage>
        <taxon>Bacteria</taxon>
        <taxon>Pseudomonadati</taxon>
        <taxon>Pseudomonadota</taxon>
        <taxon>Gammaproteobacteria</taxon>
        <taxon>Pseudomonadales</taxon>
        <taxon>Pseudomonadaceae</taxon>
        <taxon>Pseudomonas</taxon>
    </lineage>
</organism>
<dbReference type="PANTHER" id="PTHR30026:SF20">
    <property type="entry name" value="OUTER MEMBRANE PROTEIN TOLC"/>
    <property type="match status" value="1"/>
</dbReference>
<comment type="similarity">
    <text evidence="2">Belongs to the outer membrane factor (OMF) (TC 1.B.17) family.</text>
</comment>
<reference evidence="11" key="1">
    <citation type="journal article" date="2019" name="Int. J. Syst. Evol. Microbiol.">
        <title>The Global Catalogue of Microorganisms (GCM) 10K type strain sequencing project: providing services to taxonomists for standard genome sequencing and annotation.</title>
        <authorList>
            <consortium name="The Broad Institute Genomics Platform"/>
            <consortium name="The Broad Institute Genome Sequencing Center for Infectious Disease"/>
            <person name="Wu L."/>
            <person name="Ma J."/>
        </authorList>
    </citation>
    <scope>NUCLEOTIDE SEQUENCE [LARGE SCALE GENOMIC DNA]</scope>
    <source>
        <strain evidence="11">CCM 8778</strain>
    </source>
</reference>
<comment type="subcellular location">
    <subcellularLocation>
        <location evidence="1">Cell outer membrane</location>
    </subcellularLocation>
</comment>
<comment type="caution">
    <text evidence="10">The sequence shown here is derived from an EMBL/GenBank/DDBJ whole genome shotgun (WGS) entry which is preliminary data.</text>
</comment>
<evidence type="ECO:0000256" key="1">
    <source>
        <dbReference type="ARBA" id="ARBA00004442"/>
    </source>
</evidence>
<dbReference type="InterPro" id="IPR051906">
    <property type="entry name" value="TolC-like"/>
</dbReference>
<accession>A0ABQ2AMS6</accession>
<evidence type="ECO:0000256" key="9">
    <source>
        <dbReference type="SAM" id="SignalP"/>
    </source>
</evidence>
<feature type="signal peptide" evidence="9">
    <location>
        <begin position="1"/>
        <end position="21"/>
    </location>
</feature>
<dbReference type="InterPro" id="IPR003423">
    <property type="entry name" value="OMP_efflux"/>
</dbReference>
<sequence length="436" mass="49460">MSAYLRIGTLFSVLFLNCALADTPSDLWSLYVEASREDPVLQREQAFHQASQQREQEARGRLLPQLSLSNTYSRSHQQYEQGRLLYNGSSHGINLRQPLYDPAVWRSYERFRELTEQQHLAIDDTQKQTALQIAELYFAILAAEDERDLTEAELQATQRNQQRIQALFKRQMAMLTDVLDADARVAELQANLLDAVNAAQTSRDAMAERIGRPVEEPLKRLGTQPDFNQLRRHEVDWVAKALQLNPALRSQEHGIAAAEHAVREAKAGHLPQVSLNLTAQRSDLGYEGNPSPESTNLIAAVGIQLPLYSGGSTRARSAALQAEQQAASHDYERLRREIIRQTRNAQLKVETAPARIQAATQALQAAIKSRQAAERAFELGVFNAVDVLERVRDEFRSRRDLLRSQYNYITQLLLLYRWSGTLSEQDLRTVSKLLHE</sequence>
<evidence type="ECO:0000256" key="2">
    <source>
        <dbReference type="ARBA" id="ARBA00007613"/>
    </source>
</evidence>
<evidence type="ECO:0000313" key="11">
    <source>
        <dbReference type="Proteomes" id="UP000655550"/>
    </source>
</evidence>
<keyword evidence="8" id="KW-0175">Coiled coil</keyword>
<feature type="chain" id="PRO_5045078853" evidence="9">
    <location>
        <begin position="22"/>
        <end position="436"/>
    </location>
</feature>
<keyword evidence="3" id="KW-0813">Transport</keyword>
<dbReference type="SUPFAM" id="SSF56954">
    <property type="entry name" value="Outer membrane efflux proteins (OEP)"/>
    <property type="match status" value="1"/>
</dbReference>
<evidence type="ECO:0000256" key="7">
    <source>
        <dbReference type="ARBA" id="ARBA00023237"/>
    </source>
</evidence>
<keyword evidence="7" id="KW-0998">Cell outer membrane</keyword>
<feature type="coiled-coil region" evidence="8">
    <location>
        <begin position="317"/>
        <end position="376"/>
    </location>
</feature>
<proteinExistence type="inferred from homology"/>
<evidence type="ECO:0000256" key="8">
    <source>
        <dbReference type="SAM" id="Coils"/>
    </source>
</evidence>
<keyword evidence="6" id="KW-0472">Membrane</keyword>
<evidence type="ECO:0000256" key="3">
    <source>
        <dbReference type="ARBA" id="ARBA00022448"/>
    </source>
</evidence>
<keyword evidence="11" id="KW-1185">Reference proteome</keyword>
<dbReference type="EMBL" id="BMDE01000005">
    <property type="protein sequence ID" value="GGH93852.1"/>
    <property type="molecule type" value="Genomic_DNA"/>
</dbReference>
<dbReference type="PANTHER" id="PTHR30026">
    <property type="entry name" value="OUTER MEMBRANE PROTEIN TOLC"/>
    <property type="match status" value="1"/>
</dbReference>
<gene>
    <name evidence="10" type="ORF">GCM10007363_19430</name>
</gene>
<evidence type="ECO:0000256" key="6">
    <source>
        <dbReference type="ARBA" id="ARBA00023136"/>
    </source>
</evidence>
<dbReference type="RefSeq" id="WP_093984671.1">
    <property type="nucleotide sequence ID" value="NZ_BMDE01000005.1"/>
</dbReference>
<dbReference type="Gene3D" id="1.20.1600.10">
    <property type="entry name" value="Outer membrane efflux proteins (OEP)"/>
    <property type="match status" value="1"/>
</dbReference>
<evidence type="ECO:0000313" key="10">
    <source>
        <dbReference type="EMBL" id="GGH93852.1"/>
    </source>
</evidence>
<keyword evidence="5" id="KW-0812">Transmembrane</keyword>
<protein>
    <submittedName>
        <fullName evidence="10">Channel protein TolC</fullName>
    </submittedName>
</protein>
<dbReference type="Pfam" id="PF02321">
    <property type="entry name" value="OEP"/>
    <property type="match status" value="2"/>
</dbReference>
<name>A0ABQ2AMS6_9PSED</name>